<dbReference type="EMBL" id="JAWWNJ010000018">
    <property type="protein sequence ID" value="KAK7037030.1"/>
    <property type="molecule type" value="Genomic_DNA"/>
</dbReference>
<evidence type="ECO:0000313" key="4">
    <source>
        <dbReference type="Proteomes" id="UP001362999"/>
    </source>
</evidence>
<accession>A0AAW0CDQ2</accession>
<name>A0AAW0CDQ2_9AGAR</name>
<dbReference type="AlphaFoldDB" id="A0AAW0CDQ2"/>
<evidence type="ECO:0000313" key="2">
    <source>
        <dbReference type="EMBL" id="KAK7037020.1"/>
    </source>
</evidence>
<protein>
    <submittedName>
        <fullName evidence="3">Uncharacterized protein</fullName>
    </submittedName>
</protein>
<evidence type="ECO:0000256" key="1">
    <source>
        <dbReference type="SAM" id="MobiDB-lite"/>
    </source>
</evidence>
<gene>
    <name evidence="2" type="ORF">R3P38DRAFT_2771047</name>
    <name evidence="3" type="ORF">R3P38DRAFT_2771055</name>
</gene>
<dbReference type="EMBL" id="JAWWNJ010000018">
    <property type="protein sequence ID" value="KAK7037020.1"/>
    <property type="molecule type" value="Genomic_DNA"/>
</dbReference>
<reference evidence="3 4" key="1">
    <citation type="journal article" date="2024" name="J Genomics">
        <title>Draft genome sequencing and assembly of Favolaschia claudopus CIRM-BRFM 2984 isolated from oak limbs.</title>
        <authorList>
            <person name="Navarro D."/>
            <person name="Drula E."/>
            <person name="Chaduli D."/>
            <person name="Cazenave R."/>
            <person name="Ahrendt S."/>
            <person name="Wang J."/>
            <person name="Lipzen A."/>
            <person name="Daum C."/>
            <person name="Barry K."/>
            <person name="Grigoriev I.V."/>
            <person name="Favel A."/>
            <person name="Rosso M.N."/>
            <person name="Martin F."/>
        </authorList>
    </citation>
    <scope>NUCLEOTIDE SEQUENCE [LARGE SCALE GENOMIC DNA]</scope>
    <source>
        <strain evidence="3 4">CIRM-BRFM 2984</strain>
    </source>
</reference>
<proteinExistence type="predicted"/>
<organism evidence="3 4">
    <name type="scientific">Favolaschia claudopus</name>
    <dbReference type="NCBI Taxonomy" id="2862362"/>
    <lineage>
        <taxon>Eukaryota</taxon>
        <taxon>Fungi</taxon>
        <taxon>Dikarya</taxon>
        <taxon>Basidiomycota</taxon>
        <taxon>Agaricomycotina</taxon>
        <taxon>Agaricomycetes</taxon>
        <taxon>Agaricomycetidae</taxon>
        <taxon>Agaricales</taxon>
        <taxon>Marasmiineae</taxon>
        <taxon>Mycenaceae</taxon>
        <taxon>Favolaschia</taxon>
    </lineage>
</organism>
<feature type="compositionally biased region" description="Basic and acidic residues" evidence="1">
    <location>
        <begin position="218"/>
        <end position="230"/>
    </location>
</feature>
<feature type="region of interest" description="Disordered" evidence="1">
    <location>
        <begin position="218"/>
        <end position="249"/>
    </location>
</feature>
<comment type="caution">
    <text evidence="3">The sequence shown here is derived from an EMBL/GenBank/DDBJ whole genome shotgun (WGS) entry which is preliminary data.</text>
</comment>
<keyword evidence="4" id="KW-1185">Reference proteome</keyword>
<dbReference type="Proteomes" id="UP001362999">
    <property type="component" value="Unassembled WGS sequence"/>
</dbReference>
<sequence>MEQRLRYADWFFVWAKDRTSMPRRMASLVDEFHFSIYSYATSDAVWSRNAPGIDMFDVFEPSFLDAALKSDLNLGHLIFGSESWVAYGKTQSQYDDPLTALYREHVNLSPKRHLQLGSRFKNIITQSLGVSIGPLEFCGIGHIVYIGPTAHIALCKGDPVIPQFHEDRSLRGRDRISSHLDMTGKRKRARTDKENRALSTKLKKIDAGYVRAGIVDEGKLSTRNEEGEPKPKKRRLSADQKLALTQQNV</sequence>
<evidence type="ECO:0000313" key="3">
    <source>
        <dbReference type="EMBL" id="KAK7037030.1"/>
    </source>
</evidence>